<comment type="caution">
    <text evidence="6">The sequence shown here is derived from an EMBL/GenBank/DDBJ whole genome shotgun (WGS) entry which is preliminary data.</text>
</comment>
<dbReference type="InterPro" id="IPR003751">
    <property type="entry name" value="CsrA"/>
</dbReference>
<evidence type="ECO:0000256" key="3">
    <source>
        <dbReference type="ARBA" id="ARBA00022884"/>
    </source>
</evidence>
<evidence type="ECO:0000256" key="1">
    <source>
        <dbReference type="ARBA" id="ARBA00022490"/>
    </source>
</evidence>
<reference evidence="6 7" key="1">
    <citation type="journal article" date="2018" name="Nat. Biotechnol.">
        <title>A standardized bacterial taxonomy based on genome phylogeny substantially revises the tree of life.</title>
        <authorList>
            <person name="Parks D.H."/>
            <person name="Chuvochina M."/>
            <person name="Waite D.W."/>
            <person name="Rinke C."/>
            <person name="Skarshewski A."/>
            <person name="Chaumeil P.A."/>
            <person name="Hugenholtz P."/>
        </authorList>
    </citation>
    <scope>NUCLEOTIDE SEQUENCE [LARGE SCALE GENOMIC DNA]</scope>
    <source>
        <strain evidence="6">UBA8844</strain>
    </source>
</reference>
<protein>
    <recommendedName>
        <fullName evidence="4">Translational regulator CsrA</fullName>
    </recommendedName>
</protein>
<comment type="function">
    <text evidence="4">A translational regulator that binds mRNA to regulate translation initiation and/or mRNA stability. Usually binds in the 5'-UTR at or near the Shine-Dalgarno sequence preventing ribosome-binding, thus repressing translation. Its main target seems to be the major flagellin gene, while its function is anatagonized by FliW.</text>
</comment>
<keyword evidence="4" id="KW-0678">Repressor</keyword>
<keyword evidence="1 4" id="KW-0963">Cytoplasm</keyword>
<dbReference type="GO" id="GO:0005829">
    <property type="term" value="C:cytosol"/>
    <property type="evidence" value="ECO:0007669"/>
    <property type="project" value="TreeGrafter"/>
</dbReference>
<evidence type="ECO:0000256" key="4">
    <source>
        <dbReference type="HAMAP-Rule" id="MF_00167"/>
    </source>
</evidence>
<sequence>MLILGRREGDSIIIDGGIRIVVVSCDRGGVRIGIEAPSTVKILRGEIAQQVAQENQRAAAPTDASWLATLGAPVAPAATPAAVSAPVAPSADASASTETA</sequence>
<evidence type="ECO:0000256" key="5">
    <source>
        <dbReference type="SAM" id="MobiDB-lite"/>
    </source>
</evidence>
<keyword evidence="4" id="KW-1005">Bacterial flagellum biogenesis</keyword>
<comment type="subcellular location">
    <subcellularLocation>
        <location evidence="4">Cytoplasm</location>
    </subcellularLocation>
</comment>
<gene>
    <name evidence="4" type="primary">csrA</name>
    <name evidence="6" type="ORF">DGD08_00945</name>
</gene>
<dbReference type="AlphaFoldDB" id="A0A3D4V3T6"/>
<dbReference type="Proteomes" id="UP000264071">
    <property type="component" value="Unassembled WGS sequence"/>
</dbReference>
<organism evidence="6 7">
    <name type="scientific">Gemmatimonas aurantiaca</name>
    <dbReference type="NCBI Taxonomy" id="173480"/>
    <lineage>
        <taxon>Bacteria</taxon>
        <taxon>Pseudomonadati</taxon>
        <taxon>Gemmatimonadota</taxon>
        <taxon>Gemmatimonadia</taxon>
        <taxon>Gemmatimonadales</taxon>
        <taxon>Gemmatimonadaceae</taxon>
        <taxon>Gemmatimonas</taxon>
    </lineage>
</organism>
<dbReference type="HAMAP" id="MF_00167">
    <property type="entry name" value="CsrA"/>
    <property type="match status" value="1"/>
</dbReference>
<dbReference type="Gene3D" id="2.60.40.4380">
    <property type="entry name" value="Translational regulator CsrA"/>
    <property type="match status" value="1"/>
</dbReference>
<dbReference type="PANTHER" id="PTHR34984">
    <property type="entry name" value="CARBON STORAGE REGULATOR"/>
    <property type="match status" value="1"/>
</dbReference>
<keyword evidence="3 4" id="KW-0694">RNA-binding</keyword>
<dbReference type="OMA" id="DIGNDWV"/>
<dbReference type="GO" id="GO:0006402">
    <property type="term" value="P:mRNA catabolic process"/>
    <property type="evidence" value="ECO:0007669"/>
    <property type="project" value="InterPro"/>
</dbReference>
<dbReference type="GO" id="GO:0048027">
    <property type="term" value="F:mRNA 5'-UTR binding"/>
    <property type="evidence" value="ECO:0007669"/>
    <property type="project" value="UniProtKB-UniRule"/>
</dbReference>
<dbReference type="Pfam" id="PF02599">
    <property type="entry name" value="CsrA"/>
    <property type="match status" value="1"/>
</dbReference>
<feature type="region of interest" description="Disordered" evidence="5">
    <location>
        <begin position="81"/>
        <end position="100"/>
    </location>
</feature>
<dbReference type="InterPro" id="IPR036107">
    <property type="entry name" value="CsrA_sf"/>
</dbReference>
<keyword evidence="2 4" id="KW-0810">Translation regulation</keyword>
<dbReference type="PANTHER" id="PTHR34984:SF1">
    <property type="entry name" value="CARBON STORAGE REGULATOR"/>
    <property type="match status" value="1"/>
</dbReference>
<dbReference type="GO" id="GO:0006109">
    <property type="term" value="P:regulation of carbohydrate metabolic process"/>
    <property type="evidence" value="ECO:0007669"/>
    <property type="project" value="InterPro"/>
</dbReference>
<evidence type="ECO:0000313" key="6">
    <source>
        <dbReference type="EMBL" id="HCT55756.1"/>
    </source>
</evidence>
<comment type="subunit">
    <text evidence="4">Homodimer; the beta-strands of each monomer intercalate to form a hydrophobic core, while the alpha-helices form wings that extend away from the core.</text>
</comment>
<dbReference type="SUPFAM" id="SSF117130">
    <property type="entry name" value="CsrA-like"/>
    <property type="match status" value="1"/>
</dbReference>
<dbReference type="EMBL" id="DPIY01000001">
    <property type="protein sequence ID" value="HCT55756.1"/>
    <property type="molecule type" value="Genomic_DNA"/>
</dbReference>
<name>A0A3D4V3T6_9BACT</name>
<comment type="similarity">
    <text evidence="4">Belongs to the CsrA/RsmA family.</text>
</comment>
<dbReference type="GO" id="GO:1902208">
    <property type="term" value="P:regulation of bacterial-type flagellum assembly"/>
    <property type="evidence" value="ECO:0007669"/>
    <property type="project" value="UniProtKB-UniRule"/>
</dbReference>
<proteinExistence type="inferred from homology"/>
<dbReference type="GO" id="GO:0044781">
    <property type="term" value="P:bacterial-type flagellum organization"/>
    <property type="evidence" value="ECO:0007669"/>
    <property type="project" value="UniProtKB-KW"/>
</dbReference>
<accession>A0A3D4V3T6</accession>
<dbReference type="GO" id="GO:0045947">
    <property type="term" value="P:negative regulation of translational initiation"/>
    <property type="evidence" value="ECO:0007669"/>
    <property type="project" value="UniProtKB-UniRule"/>
</dbReference>
<evidence type="ECO:0000313" key="7">
    <source>
        <dbReference type="Proteomes" id="UP000264071"/>
    </source>
</evidence>
<evidence type="ECO:0000256" key="2">
    <source>
        <dbReference type="ARBA" id="ARBA00022845"/>
    </source>
</evidence>